<feature type="domain" description="N-acetyltransferase" evidence="3">
    <location>
        <begin position="1"/>
        <end position="139"/>
    </location>
</feature>
<gene>
    <name evidence="4" type="ORF">BTO32_06245</name>
</gene>
<keyword evidence="2" id="KW-0012">Acyltransferase</keyword>
<evidence type="ECO:0000256" key="1">
    <source>
        <dbReference type="ARBA" id="ARBA00022679"/>
    </source>
</evidence>
<dbReference type="PANTHER" id="PTHR43877">
    <property type="entry name" value="AMINOALKYLPHOSPHONATE N-ACETYLTRANSFERASE-RELATED-RELATED"/>
    <property type="match status" value="1"/>
</dbReference>
<sequence>MEVRPFRESDRGQVIELWKACGLTRPWNDPDKDITRKIAMQPELFFVGEAEDKVIASAMAGYDGHRGSIYYLAVSPPCQGRGFGKALMHKAEAALLAMGCPKLNIVVRSTNEAVLAFYGRLGYAADDVVSIGKRLILDA</sequence>
<evidence type="ECO:0000313" key="5">
    <source>
        <dbReference type="Proteomes" id="UP000189339"/>
    </source>
</evidence>
<protein>
    <submittedName>
        <fullName evidence="4">GNAT family acetyltransferase</fullName>
    </submittedName>
</protein>
<dbReference type="OrthoDB" id="1821130at2"/>
<dbReference type="STRING" id="135739.BTO32_06245"/>
<dbReference type="InterPro" id="IPR016181">
    <property type="entry name" value="Acyl_CoA_acyltransferase"/>
</dbReference>
<dbReference type="CDD" id="cd04301">
    <property type="entry name" value="NAT_SF"/>
    <property type="match status" value="1"/>
</dbReference>
<reference evidence="4 5" key="1">
    <citation type="submission" date="2016-12" db="EMBL/GenBank/DDBJ databases">
        <title>Marinobacter lutaoensis whole genome sequencing.</title>
        <authorList>
            <person name="Verma A."/>
            <person name="Krishnamurthi S."/>
        </authorList>
    </citation>
    <scope>NUCLEOTIDE SEQUENCE [LARGE SCALE GENOMIC DNA]</scope>
    <source>
        <strain evidence="4 5">T5054</strain>
    </source>
</reference>
<proteinExistence type="predicted"/>
<dbReference type="Gene3D" id="3.40.630.30">
    <property type="match status" value="1"/>
</dbReference>
<dbReference type="PROSITE" id="PS51186">
    <property type="entry name" value="GNAT"/>
    <property type="match status" value="1"/>
</dbReference>
<dbReference type="SUPFAM" id="SSF55729">
    <property type="entry name" value="Acyl-CoA N-acyltransferases (Nat)"/>
    <property type="match status" value="1"/>
</dbReference>
<keyword evidence="5" id="KW-1185">Reference proteome</keyword>
<accession>A0A1V2DV03</accession>
<dbReference type="Pfam" id="PF00583">
    <property type="entry name" value="Acetyltransf_1"/>
    <property type="match status" value="1"/>
</dbReference>
<evidence type="ECO:0000259" key="3">
    <source>
        <dbReference type="PROSITE" id="PS51186"/>
    </source>
</evidence>
<dbReference type="AlphaFoldDB" id="A0A1V2DV03"/>
<dbReference type="PANTHER" id="PTHR43877:SF2">
    <property type="entry name" value="AMINOALKYLPHOSPHONATE N-ACETYLTRANSFERASE-RELATED"/>
    <property type="match status" value="1"/>
</dbReference>
<evidence type="ECO:0000313" key="4">
    <source>
        <dbReference type="EMBL" id="ONF44575.1"/>
    </source>
</evidence>
<dbReference type="InterPro" id="IPR000182">
    <property type="entry name" value="GNAT_dom"/>
</dbReference>
<organism evidence="4 5">
    <name type="scientific">Marinobacter lutaoensis</name>
    <dbReference type="NCBI Taxonomy" id="135739"/>
    <lineage>
        <taxon>Bacteria</taxon>
        <taxon>Pseudomonadati</taxon>
        <taxon>Pseudomonadota</taxon>
        <taxon>Gammaproteobacteria</taxon>
        <taxon>Pseudomonadales</taxon>
        <taxon>Marinobacteraceae</taxon>
        <taxon>Marinobacter</taxon>
    </lineage>
</organism>
<name>A0A1V2DV03_9GAMM</name>
<dbReference type="InterPro" id="IPR050832">
    <property type="entry name" value="Bact_Acetyltransf"/>
</dbReference>
<comment type="caution">
    <text evidence="4">The sequence shown here is derived from an EMBL/GenBank/DDBJ whole genome shotgun (WGS) entry which is preliminary data.</text>
</comment>
<dbReference type="Proteomes" id="UP000189339">
    <property type="component" value="Unassembled WGS sequence"/>
</dbReference>
<keyword evidence="1 4" id="KW-0808">Transferase</keyword>
<evidence type="ECO:0000256" key="2">
    <source>
        <dbReference type="ARBA" id="ARBA00023315"/>
    </source>
</evidence>
<dbReference type="RefSeq" id="WP_076723759.1">
    <property type="nucleotide sequence ID" value="NZ_MSCW01000004.1"/>
</dbReference>
<dbReference type="NCBIfam" id="NF002959">
    <property type="entry name" value="PRK03624.1"/>
    <property type="match status" value="1"/>
</dbReference>
<dbReference type="GO" id="GO:0016747">
    <property type="term" value="F:acyltransferase activity, transferring groups other than amino-acyl groups"/>
    <property type="evidence" value="ECO:0007669"/>
    <property type="project" value="InterPro"/>
</dbReference>
<dbReference type="EMBL" id="MSCW01000004">
    <property type="protein sequence ID" value="ONF44575.1"/>
    <property type="molecule type" value="Genomic_DNA"/>
</dbReference>